<proteinExistence type="predicted"/>
<sequence>MEVPEMMLKGTRLSSMGRPVGPNAPDQPARMLTPGAMMSGNRWASATSSSPFAAVFANTIPNPPAALTTDPFWTLAFTPLSQRTIFPATFSGINVPIMHKFPLVALLALAA</sequence>
<evidence type="ECO:0000313" key="2">
    <source>
        <dbReference type="EMBL" id="KAF4375103.1"/>
    </source>
</evidence>
<comment type="caution">
    <text evidence="2">The sequence shown here is derived from an EMBL/GenBank/DDBJ whole genome shotgun (WGS) entry which is preliminary data.</text>
</comment>
<accession>A0A7J6FWG6</accession>
<feature type="region of interest" description="Disordered" evidence="1">
    <location>
        <begin position="1"/>
        <end position="31"/>
    </location>
</feature>
<evidence type="ECO:0000313" key="3">
    <source>
        <dbReference type="Proteomes" id="UP000525078"/>
    </source>
</evidence>
<dbReference type="Proteomes" id="UP000525078">
    <property type="component" value="Unassembled WGS sequence"/>
</dbReference>
<dbReference type="EMBL" id="JAATIP010000092">
    <property type="protein sequence ID" value="KAF4375103.1"/>
    <property type="molecule type" value="Genomic_DNA"/>
</dbReference>
<gene>
    <name evidence="2" type="ORF">F8388_017249</name>
</gene>
<organism evidence="2 3">
    <name type="scientific">Cannabis sativa</name>
    <name type="common">Hemp</name>
    <name type="synonym">Marijuana</name>
    <dbReference type="NCBI Taxonomy" id="3483"/>
    <lineage>
        <taxon>Eukaryota</taxon>
        <taxon>Viridiplantae</taxon>
        <taxon>Streptophyta</taxon>
        <taxon>Embryophyta</taxon>
        <taxon>Tracheophyta</taxon>
        <taxon>Spermatophyta</taxon>
        <taxon>Magnoliopsida</taxon>
        <taxon>eudicotyledons</taxon>
        <taxon>Gunneridae</taxon>
        <taxon>Pentapetalae</taxon>
        <taxon>rosids</taxon>
        <taxon>fabids</taxon>
        <taxon>Rosales</taxon>
        <taxon>Cannabaceae</taxon>
        <taxon>Cannabis</taxon>
    </lineage>
</organism>
<dbReference type="AlphaFoldDB" id="A0A7J6FWG6"/>
<protein>
    <submittedName>
        <fullName evidence="2">Uncharacterized protein</fullName>
    </submittedName>
</protein>
<name>A0A7J6FWG6_CANSA</name>
<evidence type="ECO:0000256" key="1">
    <source>
        <dbReference type="SAM" id="MobiDB-lite"/>
    </source>
</evidence>
<reference evidence="2 3" key="1">
    <citation type="journal article" date="2020" name="bioRxiv">
        <title>Sequence and annotation of 42 cannabis genomes reveals extensive copy number variation in cannabinoid synthesis and pathogen resistance genes.</title>
        <authorList>
            <person name="Mckernan K.J."/>
            <person name="Helbert Y."/>
            <person name="Kane L.T."/>
            <person name="Ebling H."/>
            <person name="Zhang L."/>
            <person name="Liu B."/>
            <person name="Eaton Z."/>
            <person name="Mclaughlin S."/>
            <person name="Kingan S."/>
            <person name="Baybayan P."/>
            <person name="Concepcion G."/>
            <person name="Jordan M."/>
            <person name="Riva A."/>
            <person name="Barbazuk W."/>
            <person name="Harkins T."/>
        </authorList>
    </citation>
    <scope>NUCLEOTIDE SEQUENCE [LARGE SCALE GENOMIC DNA]</scope>
    <source>
        <strain evidence="3">cv. Jamaican Lion 4</strain>
        <tissue evidence="2">Leaf</tissue>
    </source>
</reference>